<accession>A0ABY6URL8</accession>
<evidence type="ECO:0000313" key="2">
    <source>
        <dbReference type="Proteomes" id="UP000766486"/>
    </source>
</evidence>
<dbReference type="EMBL" id="CABFNS010000861">
    <property type="protein sequence ID" value="VUC33274.1"/>
    <property type="molecule type" value="Genomic_DNA"/>
</dbReference>
<organism evidence="1 2">
    <name type="scientific">Bionectria ochroleuca</name>
    <name type="common">Gliocladium roseum</name>
    <dbReference type="NCBI Taxonomy" id="29856"/>
    <lineage>
        <taxon>Eukaryota</taxon>
        <taxon>Fungi</taxon>
        <taxon>Dikarya</taxon>
        <taxon>Ascomycota</taxon>
        <taxon>Pezizomycotina</taxon>
        <taxon>Sordariomycetes</taxon>
        <taxon>Hypocreomycetidae</taxon>
        <taxon>Hypocreales</taxon>
        <taxon>Bionectriaceae</taxon>
        <taxon>Clonostachys</taxon>
    </lineage>
</organism>
<gene>
    <name evidence="1" type="ORF">CLO192961_LOCUS345505</name>
</gene>
<proteinExistence type="predicted"/>
<reference evidence="1 2" key="1">
    <citation type="submission" date="2019-06" db="EMBL/GenBank/DDBJ databases">
        <authorList>
            <person name="Broberg M."/>
        </authorList>
    </citation>
    <scope>NUCLEOTIDE SEQUENCE [LARGE SCALE GENOMIC DNA]</scope>
</reference>
<keyword evidence="2" id="KW-1185">Reference proteome</keyword>
<sequence length="222" mass="24768">MDQNSFAADESTALTSSREQTAAARAILALSYWYTDNEREWDISVLAGVYGRSANRYLEKYFECLDRLPASSAELITAPSRLQEVCTREGNEAERNFWQLKISHDTAVQDLEVLDEILNRAKEQEKPPGRAVSPGLAAWTFMCSILALALPHKVPSTVFKVGALAGALLFTSGLLRKVPRVSKLEPVQHKVQGLIRSFEEGTMRHRDRSEVLIPPLDSFMGC</sequence>
<comment type="caution">
    <text evidence="1">The sequence shown here is derived from an EMBL/GenBank/DDBJ whole genome shotgun (WGS) entry which is preliminary data.</text>
</comment>
<protein>
    <submittedName>
        <fullName evidence="1">Uncharacterized protein</fullName>
    </submittedName>
</protein>
<dbReference type="Proteomes" id="UP000766486">
    <property type="component" value="Unassembled WGS sequence"/>
</dbReference>
<name>A0ABY6URL8_BIOOC</name>
<evidence type="ECO:0000313" key="1">
    <source>
        <dbReference type="EMBL" id="VUC33274.1"/>
    </source>
</evidence>